<sequence>MPGCGSRDARFDSSHRKSSGFLTAFGLRPCGLTARGPSRQLDGGTCQKVPRTNPSTGDEIVLTTQNLRFPTHESLTHLANLISYYPLHQYHPLPRTHAPKLSPRLLWVATTDPKSANQVPKQDGAVFNAVHSSPGPIHPLSHVFLFRY</sequence>
<keyword evidence="3" id="KW-1185">Reference proteome</keyword>
<name>A0A2N5T975_9BASI</name>
<comment type="caution">
    <text evidence="2">The sequence shown here is derived from an EMBL/GenBank/DDBJ whole genome shotgun (WGS) entry which is preliminary data.</text>
</comment>
<evidence type="ECO:0000256" key="1">
    <source>
        <dbReference type="SAM" id="MobiDB-lite"/>
    </source>
</evidence>
<organism evidence="2 3">
    <name type="scientific">Puccinia coronata f. sp. avenae</name>
    <dbReference type="NCBI Taxonomy" id="200324"/>
    <lineage>
        <taxon>Eukaryota</taxon>
        <taxon>Fungi</taxon>
        <taxon>Dikarya</taxon>
        <taxon>Basidiomycota</taxon>
        <taxon>Pucciniomycotina</taxon>
        <taxon>Pucciniomycetes</taxon>
        <taxon>Pucciniales</taxon>
        <taxon>Pucciniaceae</taxon>
        <taxon>Puccinia</taxon>
    </lineage>
</organism>
<proteinExistence type="predicted"/>
<evidence type="ECO:0000313" key="2">
    <source>
        <dbReference type="EMBL" id="PLW21988.1"/>
    </source>
</evidence>
<reference evidence="2 3" key="1">
    <citation type="submission" date="2017-11" db="EMBL/GenBank/DDBJ databases">
        <title>De novo assembly and phasing of dikaryotic genomes from two isolates of Puccinia coronata f. sp. avenae, the causal agent of oat crown rust.</title>
        <authorList>
            <person name="Miller M.E."/>
            <person name="Zhang Y."/>
            <person name="Omidvar V."/>
            <person name="Sperschneider J."/>
            <person name="Schwessinger B."/>
            <person name="Raley C."/>
            <person name="Palmer J.M."/>
            <person name="Garnica D."/>
            <person name="Upadhyaya N."/>
            <person name="Rathjen J."/>
            <person name="Taylor J.M."/>
            <person name="Park R.F."/>
            <person name="Dodds P.N."/>
            <person name="Hirsch C.D."/>
            <person name="Kianian S.F."/>
            <person name="Figueroa M."/>
        </authorList>
    </citation>
    <scope>NUCLEOTIDE SEQUENCE [LARGE SCALE GENOMIC DNA]</scope>
    <source>
        <strain evidence="2">12NC29</strain>
    </source>
</reference>
<evidence type="ECO:0000313" key="3">
    <source>
        <dbReference type="Proteomes" id="UP000235388"/>
    </source>
</evidence>
<accession>A0A2N5T975</accession>
<feature type="region of interest" description="Disordered" evidence="1">
    <location>
        <begin position="36"/>
        <end position="58"/>
    </location>
</feature>
<protein>
    <submittedName>
        <fullName evidence="2">Uncharacterized protein</fullName>
    </submittedName>
</protein>
<dbReference type="Proteomes" id="UP000235388">
    <property type="component" value="Unassembled WGS sequence"/>
</dbReference>
<gene>
    <name evidence="2" type="ORF">PCANC_04410</name>
</gene>
<dbReference type="AlphaFoldDB" id="A0A2N5T975"/>
<dbReference type="EMBL" id="PGCJ01000778">
    <property type="protein sequence ID" value="PLW21988.1"/>
    <property type="molecule type" value="Genomic_DNA"/>
</dbReference>